<proteinExistence type="predicted"/>
<keyword evidence="3" id="KW-0472">Membrane</keyword>
<dbReference type="AlphaFoldDB" id="A0A7S4D8N1"/>
<keyword evidence="3" id="KW-0812">Transmembrane</keyword>
<feature type="transmembrane region" description="Helical" evidence="3">
    <location>
        <begin position="348"/>
        <end position="381"/>
    </location>
</feature>
<keyword evidence="3" id="KW-1133">Transmembrane helix</keyword>
<evidence type="ECO:0000256" key="3">
    <source>
        <dbReference type="SAM" id="Phobius"/>
    </source>
</evidence>
<accession>A0A7S4D8N1</accession>
<feature type="coiled-coil region" evidence="1">
    <location>
        <begin position="87"/>
        <end position="114"/>
    </location>
</feature>
<feature type="region of interest" description="Disordered" evidence="2">
    <location>
        <begin position="1"/>
        <end position="49"/>
    </location>
</feature>
<dbReference type="EMBL" id="HBIU01030173">
    <property type="protein sequence ID" value="CAE0635174.1"/>
    <property type="molecule type" value="Transcribed_RNA"/>
</dbReference>
<organism evidence="4">
    <name type="scientific">Heterosigma akashiwo</name>
    <name type="common">Chromophytic alga</name>
    <name type="synonym">Heterosigma carterae</name>
    <dbReference type="NCBI Taxonomy" id="2829"/>
    <lineage>
        <taxon>Eukaryota</taxon>
        <taxon>Sar</taxon>
        <taxon>Stramenopiles</taxon>
        <taxon>Ochrophyta</taxon>
        <taxon>Raphidophyceae</taxon>
        <taxon>Chattonellales</taxon>
        <taxon>Chattonellaceae</taxon>
        <taxon>Heterosigma</taxon>
    </lineage>
</organism>
<gene>
    <name evidence="4" type="ORF">HAKA00212_LOCUS13915</name>
</gene>
<sequence length="455" mass="51208">MKSLGPGLAIGGDASESSFKQEQERERLEDQQVMRITGGQGGAQAPSLRQRSIRDINGIRIQMTKSQQGSSRLFELSKNVSSRLVVTRQSSEELRRKQNKIRKMEMRIQGEVEKTYDLFIQQEGHQAIKGTFSCFNVLYYASEARQVAEIKRRIRAHHLRAGELLAELEAAPDGTAREALLMRAARRDYQTIAERRVLGLVEGAEGGGGEVVWVSSRLRRKIGWAVIFLYCVFCSFYVLLFGINHGPAVARLWLETFLLGLGEDLVVLLPLKLWVVFYLLPSFMSHRIEIKRMQDLPSYSSCRLAALAYPELATSKAILGSTAEHNSTPASVFKHGSRPLTVLISKLLLVFVVMPFLLQEVLLECALVSTTNFIIIGIFIGHTQKPGILYPVLGMCLFIFIAQRLRTHCQQKRQHEKEKARRKSIVDAEVGDNDKYQKAEGAIGYLGQEEKGVSW</sequence>
<evidence type="ECO:0000256" key="2">
    <source>
        <dbReference type="SAM" id="MobiDB-lite"/>
    </source>
</evidence>
<protein>
    <submittedName>
        <fullName evidence="4">Uncharacterized protein</fullName>
    </submittedName>
</protein>
<feature type="transmembrane region" description="Helical" evidence="3">
    <location>
        <begin position="387"/>
        <end position="405"/>
    </location>
</feature>
<keyword evidence="1" id="KW-0175">Coiled coil</keyword>
<reference evidence="4" key="1">
    <citation type="submission" date="2021-01" db="EMBL/GenBank/DDBJ databases">
        <authorList>
            <person name="Corre E."/>
            <person name="Pelletier E."/>
            <person name="Niang G."/>
            <person name="Scheremetjew M."/>
            <person name="Finn R."/>
            <person name="Kale V."/>
            <person name="Holt S."/>
            <person name="Cochrane G."/>
            <person name="Meng A."/>
            <person name="Brown T."/>
            <person name="Cohen L."/>
        </authorList>
    </citation>
    <scope>NUCLEOTIDE SEQUENCE</scope>
    <source>
        <strain evidence="4">CCMP3107</strain>
    </source>
</reference>
<feature type="transmembrane region" description="Helical" evidence="3">
    <location>
        <begin position="222"/>
        <end position="245"/>
    </location>
</feature>
<feature type="transmembrane region" description="Helical" evidence="3">
    <location>
        <begin position="265"/>
        <end position="284"/>
    </location>
</feature>
<evidence type="ECO:0000256" key="1">
    <source>
        <dbReference type="SAM" id="Coils"/>
    </source>
</evidence>
<name>A0A7S4D8N1_HETAK</name>
<evidence type="ECO:0000313" key="4">
    <source>
        <dbReference type="EMBL" id="CAE0635174.1"/>
    </source>
</evidence>
<feature type="compositionally biased region" description="Basic and acidic residues" evidence="2">
    <location>
        <begin position="19"/>
        <end position="32"/>
    </location>
</feature>